<proteinExistence type="predicted"/>
<dbReference type="Proteomes" id="UP000693768">
    <property type="component" value="Segment"/>
</dbReference>
<protein>
    <submittedName>
        <fullName evidence="1">Tail protein</fullName>
    </submittedName>
</protein>
<sequence length="493" mass="53011">MALTNLGKTGLNNREQTVISKLFTGGSNPNGVLTSAAGSIYMETTTPEIYVNVDSGNTWVKLLNLPELQVDDPAYDTLQKITTILKALQTQVNTLEVEDIQNLEDYIANLDITSIDGLTDALDTKVDKVTGYALSENDFNDTYKANVDGNTAHKTATNNPHGVTKAQVGLSDVDNTSDADKPLSDAAVAALDNKVDKGGVVETVQGISPDVAGAVVLPFSDLLTDNDSTLFASARSVYRLKQMMDTIYAMDTWISALKVVGVSYKVDVANNETDLTGEIWDTDIILRQIDSEIRILVKTVGSGIPALILDQLTNTGSYYQISLISSEADPVEPEGINLDATVAFKSNPISTTGLDTDYLQFKVDETVSAFFTLLTTETDAEDIVLFNMIGKDNSEGSFVSVASDFSIIPNDHNRYTEVTHANPTITVTGASLTAEGDQTVIDFTGTGTLTIAASGATLRYNALRELTAEQYSVVTIKKIGPSEYRVYGELNLA</sequence>
<accession>A0A8E4UYF0</accession>
<gene>
    <name evidence="1" type="ORF">Molly1_59</name>
</gene>
<reference evidence="1" key="1">
    <citation type="submission" date="2020-07" db="EMBL/GenBank/DDBJ databases">
        <title>Highly diverse flavobacterial phages as mortality factor during North Sea spring blooms.</title>
        <authorList>
            <person name="Bartlau N."/>
            <person name="Wichels A."/>
            <person name="Krohne G."/>
            <person name="Adriaenssens E.M."/>
            <person name="Heins A."/>
            <person name="Fuchs B.M."/>
            <person name="Amann R."/>
            <person name="Moraru C."/>
        </authorList>
    </citation>
    <scope>NUCLEOTIDE SEQUENCE</scope>
</reference>
<dbReference type="EMBL" id="MT732451">
    <property type="protein sequence ID" value="QQO97543.1"/>
    <property type="molecule type" value="Genomic_DNA"/>
</dbReference>
<evidence type="ECO:0000313" key="1">
    <source>
        <dbReference type="EMBL" id="QQO97543.1"/>
    </source>
</evidence>
<name>A0A8E4UYF0_9CAUD</name>
<keyword evidence="2" id="KW-1185">Reference proteome</keyword>
<organism evidence="1 2">
    <name type="scientific">Maribacter phage Molly_1</name>
    <dbReference type="NCBI Taxonomy" id="2745685"/>
    <lineage>
        <taxon>Viruses</taxon>
        <taxon>Duplodnaviria</taxon>
        <taxon>Heunggongvirae</taxon>
        <taxon>Uroviricota</taxon>
        <taxon>Caudoviricetes</taxon>
        <taxon>Molycolviridae</taxon>
        <taxon>Mollyvirus</taxon>
        <taxon>Mollyvirus molly</taxon>
    </lineage>
</organism>
<evidence type="ECO:0000313" key="2">
    <source>
        <dbReference type="Proteomes" id="UP000693768"/>
    </source>
</evidence>